<accession>A0A2R5F4Z4</accession>
<evidence type="ECO:0000313" key="2">
    <source>
        <dbReference type="EMBL" id="GBG13460.1"/>
    </source>
</evidence>
<dbReference type="AlphaFoldDB" id="A0A2R5F4Z4"/>
<keyword evidence="2" id="KW-0687">Ribonucleoprotein</keyword>
<organism evidence="2 3">
    <name type="scientific">Novimethylophilus kurashikiensis</name>
    <dbReference type="NCBI Taxonomy" id="1825523"/>
    <lineage>
        <taxon>Bacteria</taxon>
        <taxon>Pseudomonadati</taxon>
        <taxon>Pseudomonadota</taxon>
        <taxon>Betaproteobacteria</taxon>
        <taxon>Nitrosomonadales</taxon>
        <taxon>Methylophilaceae</taxon>
        <taxon>Novimethylophilus</taxon>
    </lineage>
</organism>
<evidence type="ECO:0000313" key="3">
    <source>
        <dbReference type="Proteomes" id="UP000245081"/>
    </source>
</evidence>
<protein>
    <submittedName>
        <fullName evidence="2">30S ribosomal protein S4</fullName>
    </submittedName>
</protein>
<keyword evidence="3" id="KW-1185">Reference proteome</keyword>
<comment type="caution">
    <text evidence="2">The sequence shown here is derived from an EMBL/GenBank/DDBJ whole genome shotgun (WGS) entry which is preliminary data.</text>
</comment>
<feature type="transmembrane region" description="Helical" evidence="1">
    <location>
        <begin position="91"/>
        <end position="108"/>
    </location>
</feature>
<sequence>MAKKFIPKKQSGLGQFVDSIFILVLVYVSLYIPLWLKSESAAAAANNGPKPTWESLHLPAVIQEQWVKLGYDAEKAAALIDTKFDYTIDPVMLLVTAAVIIGYFIYMIKVSDKQYREVIAEKFGDK</sequence>
<feature type="transmembrane region" description="Helical" evidence="1">
    <location>
        <begin position="12"/>
        <end position="32"/>
    </location>
</feature>
<keyword evidence="1" id="KW-1133">Transmembrane helix</keyword>
<dbReference type="EMBL" id="BDOQ01000003">
    <property type="protein sequence ID" value="GBG13460.1"/>
    <property type="molecule type" value="Genomic_DNA"/>
</dbReference>
<dbReference type="Proteomes" id="UP000245081">
    <property type="component" value="Unassembled WGS sequence"/>
</dbReference>
<proteinExistence type="predicted"/>
<name>A0A2R5F4Z4_9PROT</name>
<dbReference type="GO" id="GO:0005840">
    <property type="term" value="C:ribosome"/>
    <property type="evidence" value="ECO:0007669"/>
    <property type="project" value="UniProtKB-KW"/>
</dbReference>
<dbReference type="OrthoDB" id="4628611at2"/>
<dbReference type="RefSeq" id="WP_109014659.1">
    <property type="nucleotide sequence ID" value="NZ_BDOQ01000003.1"/>
</dbReference>
<evidence type="ECO:0000256" key="1">
    <source>
        <dbReference type="SAM" id="Phobius"/>
    </source>
</evidence>
<keyword evidence="2" id="KW-0689">Ribosomal protein</keyword>
<reference evidence="2 3" key="1">
    <citation type="journal article" date="2018" name="Environ. Microbiol.">
        <title>Isolation and genomic characterization of Novimethylophilus kurashikiensis gen. nov. sp. nov., a new lanthanide-dependent methylotrophic species of Methylophilaceae.</title>
        <authorList>
            <person name="Lv H."/>
            <person name="Sahin N."/>
            <person name="Tani A."/>
        </authorList>
    </citation>
    <scope>NUCLEOTIDE SEQUENCE [LARGE SCALE GENOMIC DNA]</scope>
    <source>
        <strain evidence="2 3">La2-4</strain>
    </source>
</reference>
<keyword evidence="1" id="KW-0472">Membrane</keyword>
<keyword evidence="1" id="KW-0812">Transmembrane</keyword>
<gene>
    <name evidence="2" type="ORF">NMK_1007</name>
</gene>